<dbReference type="GO" id="GO:0015920">
    <property type="term" value="P:lipopolysaccharide transport"/>
    <property type="evidence" value="ECO:0007669"/>
    <property type="project" value="TreeGrafter"/>
</dbReference>
<dbReference type="PANTHER" id="PTHR36504">
    <property type="entry name" value="LIPOPOLYSACCHARIDE EXPORT SYSTEM PROTEIN LPTA"/>
    <property type="match status" value="1"/>
</dbReference>
<accession>E4U7P9</accession>
<reference evidence="3 4" key="2">
    <citation type="journal article" date="2011" name="Stand. Genomic Sci.">
        <title>Complete genome sequence of Oceanithermus profundus type strain (506).</title>
        <authorList>
            <person name="Pati A."/>
            <person name="Zhang X."/>
            <person name="Lapidus A."/>
            <person name="Nolan M."/>
            <person name="Lucas S."/>
            <person name="Del Rio T.G."/>
            <person name="Tice H."/>
            <person name="Cheng J.F."/>
            <person name="Tapia R."/>
            <person name="Han C."/>
            <person name="Goodwin L."/>
            <person name="Pitluck S."/>
            <person name="Liolios K."/>
            <person name="Pagani I."/>
            <person name="Ivanova N."/>
            <person name="Mavromatis K."/>
            <person name="Chen A."/>
            <person name="Palaniappan K."/>
            <person name="Hauser L."/>
            <person name="Jeffries C.D."/>
            <person name="Brambilla E.M."/>
            <person name="Rohl A."/>
            <person name="Mwirichia R."/>
            <person name="Rohde M."/>
            <person name="Tindall B.J."/>
            <person name="Sikorski J."/>
            <person name="Wirth R."/>
            <person name="Goker M."/>
            <person name="Woyke T."/>
            <person name="Detter J.C."/>
            <person name="Bristow J."/>
            <person name="Eisen J.A."/>
            <person name="Markowitz V."/>
            <person name="Hugenholtz P."/>
            <person name="Kyrpides N.C."/>
            <person name="Klenk H.P."/>
            <person name="Land M."/>
        </authorList>
    </citation>
    <scope>NUCLEOTIDE SEQUENCE [LARGE SCALE GENOMIC DNA]</scope>
    <source>
        <strain evidence="4">DSM 14977 / NBRC 100410 / VKM B-2274 / 506</strain>
    </source>
</reference>
<dbReference type="GO" id="GO:0017089">
    <property type="term" value="F:glycolipid transfer activity"/>
    <property type="evidence" value="ECO:0007669"/>
    <property type="project" value="TreeGrafter"/>
</dbReference>
<evidence type="ECO:0000256" key="1">
    <source>
        <dbReference type="ARBA" id="ARBA00022729"/>
    </source>
</evidence>
<proteinExistence type="predicted"/>
<dbReference type="EMBL" id="CP002361">
    <property type="protein sequence ID" value="ADR36498.1"/>
    <property type="molecule type" value="Genomic_DNA"/>
</dbReference>
<keyword evidence="1 2" id="KW-0732">Signal</keyword>
<evidence type="ECO:0000256" key="2">
    <source>
        <dbReference type="SAM" id="SignalP"/>
    </source>
</evidence>
<dbReference type="PANTHER" id="PTHR36504:SF1">
    <property type="entry name" value="LIPOPOLYSACCHARIDE EXPORT SYSTEM PROTEIN LPTA"/>
    <property type="match status" value="1"/>
</dbReference>
<dbReference type="HOGENOM" id="CLU_899971_0_0_0"/>
<name>E4U7P9_OCEP5</name>
<feature type="signal peptide" evidence="2">
    <location>
        <begin position="1"/>
        <end position="19"/>
    </location>
</feature>
<protein>
    <recommendedName>
        <fullName evidence="5">OstA family protein</fullName>
    </recommendedName>
</protein>
<organism evidence="3 4">
    <name type="scientific">Oceanithermus profundus (strain DSM 14977 / NBRC 100410 / VKM B-2274 / 506)</name>
    <dbReference type="NCBI Taxonomy" id="670487"/>
    <lineage>
        <taxon>Bacteria</taxon>
        <taxon>Thermotogati</taxon>
        <taxon>Deinococcota</taxon>
        <taxon>Deinococci</taxon>
        <taxon>Thermales</taxon>
        <taxon>Thermaceae</taxon>
        <taxon>Oceanithermus</taxon>
    </lineage>
</organism>
<keyword evidence="4" id="KW-1185">Reference proteome</keyword>
<dbReference type="OrthoDB" id="30488at2"/>
<gene>
    <name evidence="3" type="ordered locus">Ocepr_1041</name>
</gene>
<dbReference type="GO" id="GO:0030288">
    <property type="term" value="C:outer membrane-bounded periplasmic space"/>
    <property type="evidence" value="ECO:0007669"/>
    <property type="project" value="TreeGrafter"/>
</dbReference>
<sequence precursor="true">MGNRAAAVLALALALWAGAQQPDEACVNCPTVELEREGKPIVAVKTSPDDVSDVFVIEYLDVQTGFLEALDPDARRARVQGVALWFDARTRLDPALQTGDFVWAVYNPDLDDGGGRAYLLELRPHPEAEPAHHALQRFLIYDPAPYRTRVRFGEDTEAYGHIAQVERVKGVRERVVLGDGEVRYLADADRFEVNFSDGDQAVEVVQGKSRAWGRRLDYDNATGKARVTGPIRLQRAGEKPLSGSSQALVYDLDEDTLTLQGEVVLVQEERTTRADAAYVVESEGYAYLYGDPVVSKGPDGEVRGRVVRYRLDSGELLVLEGIEAVFDDAP</sequence>
<dbReference type="RefSeq" id="WP_013457668.1">
    <property type="nucleotide sequence ID" value="NC_014761.1"/>
</dbReference>
<dbReference type="STRING" id="670487.Ocepr_1041"/>
<feature type="chain" id="PRO_5003187700" description="OstA family protein" evidence="2">
    <location>
        <begin position="20"/>
        <end position="330"/>
    </location>
</feature>
<dbReference type="Proteomes" id="UP000008722">
    <property type="component" value="Chromosome"/>
</dbReference>
<evidence type="ECO:0000313" key="4">
    <source>
        <dbReference type="Proteomes" id="UP000008722"/>
    </source>
</evidence>
<dbReference type="KEGG" id="opr:Ocepr_1041"/>
<dbReference type="GO" id="GO:0009279">
    <property type="term" value="C:cell outer membrane"/>
    <property type="evidence" value="ECO:0007669"/>
    <property type="project" value="TreeGrafter"/>
</dbReference>
<evidence type="ECO:0000313" key="3">
    <source>
        <dbReference type="EMBL" id="ADR36498.1"/>
    </source>
</evidence>
<dbReference type="eggNOG" id="COG1452">
    <property type="taxonomic scope" value="Bacteria"/>
</dbReference>
<dbReference type="AlphaFoldDB" id="E4U7P9"/>
<dbReference type="InterPro" id="IPR052037">
    <property type="entry name" value="LPS_export_LptA"/>
</dbReference>
<evidence type="ECO:0008006" key="5">
    <source>
        <dbReference type="Google" id="ProtNLM"/>
    </source>
</evidence>
<reference evidence="4" key="1">
    <citation type="submission" date="2010-11" db="EMBL/GenBank/DDBJ databases">
        <title>The complete sequence of chromosome of Oceanithermus profundus DSM 14977.</title>
        <authorList>
            <consortium name="US DOE Joint Genome Institute (JGI-PGF)"/>
            <person name="Lucas S."/>
            <person name="Copeland A."/>
            <person name="Lapidus A."/>
            <person name="Bruce D."/>
            <person name="Goodwin L."/>
            <person name="Pitluck S."/>
            <person name="Kyrpides N."/>
            <person name="Mavromatis K."/>
            <person name="Pagani I."/>
            <person name="Ivanova N."/>
            <person name="Zhang X."/>
            <person name="Brettin T."/>
            <person name="Detter J.C."/>
            <person name="Tapia R."/>
            <person name="Han C."/>
            <person name="Land M."/>
            <person name="Hauser L."/>
            <person name="Markowitz V."/>
            <person name="Cheng J.-F."/>
            <person name="Hugenholtz P."/>
            <person name="Woyke T."/>
            <person name="Wu D."/>
            <person name="Tindall B."/>
            <person name="Faehnrich R."/>
            <person name="Brambilla E."/>
            <person name="Klenk H.-P."/>
            <person name="Eisen J.A."/>
        </authorList>
    </citation>
    <scope>NUCLEOTIDE SEQUENCE [LARGE SCALE GENOMIC DNA]</scope>
    <source>
        <strain evidence="4">DSM 14977 / NBRC 100410 / VKM B-2274 / 506</strain>
    </source>
</reference>